<dbReference type="Proteomes" id="UP000184267">
    <property type="component" value="Unassembled WGS sequence"/>
</dbReference>
<reference evidence="1 2" key="1">
    <citation type="submission" date="2016-10" db="EMBL/GenBank/DDBJ databases">
        <title>Genome sequence of the basidiomycete white-rot fungus Trametes pubescens.</title>
        <authorList>
            <person name="Makela M.R."/>
            <person name="Granchi Z."/>
            <person name="Peng M."/>
            <person name="De Vries R.P."/>
            <person name="Grigoriev I."/>
            <person name="Riley R."/>
            <person name="Hilden K."/>
        </authorList>
    </citation>
    <scope>NUCLEOTIDE SEQUENCE [LARGE SCALE GENOMIC DNA]</scope>
    <source>
        <strain evidence="1 2">FBCC735</strain>
    </source>
</reference>
<accession>A0A1M2V506</accession>
<keyword evidence="2" id="KW-1185">Reference proteome</keyword>
<dbReference type="AlphaFoldDB" id="A0A1M2V506"/>
<evidence type="ECO:0000313" key="2">
    <source>
        <dbReference type="Proteomes" id="UP000184267"/>
    </source>
</evidence>
<proteinExistence type="predicted"/>
<comment type="caution">
    <text evidence="1">The sequence shown here is derived from an EMBL/GenBank/DDBJ whole genome shotgun (WGS) entry which is preliminary data.</text>
</comment>
<dbReference type="EMBL" id="MNAD01001654">
    <property type="protein sequence ID" value="OJT02643.1"/>
    <property type="molecule type" value="Genomic_DNA"/>
</dbReference>
<name>A0A1M2V506_TRAPU</name>
<protein>
    <submittedName>
        <fullName evidence="1">Uncharacterized protein</fullName>
    </submittedName>
</protein>
<gene>
    <name evidence="1" type="ORF">TRAPUB_6824</name>
</gene>
<evidence type="ECO:0000313" key="1">
    <source>
        <dbReference type="EMBL" id="OJT02643.1"/>
    </source>
</evidence>
<sequence length="84" mass="9928">MYPRSTCRIRKVPNELVSVGEVWKAAKASMGERRRYIRKAHVDQWRPKGNAFREAQQSLQYYALDAWYIWVFGSNGLKEMTAFK</sequence>
<organism evidence="1 2">
    <name type="scientific">Trametes pubescens</name>
    <name type="common">White-rot fungus</name>
    <dbReference type="NCBI Taxonomy" id="154538"/>
    <lineage>
        <taxon>Eukaryota</taxon>
        <taxon>Fungi</taxon>
        <taxon>Dikarya</taxon>
        <taxon>Basidiomycota</taxon>
        <taxon>Agaricomycotina</taxon>
        <taxon>Agaricomycetes</taxon>
        <taxon>Polyporales</taxon>
        <taxon>Polyporaceae</taxon>
        <taxon>Trametes</taxon>
    </lineage>
</organism>